<dbReference type="InterPro" id="IPR018531">
    <property type="entry name" value="DUF1993"/>
</dbReference>
<dbReference type="Gene3D" id="1.20.120.450">
    <property type="entry name" value="dinb family like domain"/>
    <property type="match status" value="1"/>
</dbReference>
<dbReference type="Proteomes" id="UP000799424">
    <property type="component" value="Unassembled WGS sequence"/>
</dbReference>
<dbReference type="AlphaFoldDB" id="A0A6A6ZCH2"/>
<accession>A0A6A6ZCH2</accession>
<dbReference type="SUPFAM" id="SSF109854">
    <property type="entry name" value="DinB/YfiT-like putative metalloenzymes"/>
    <property type="match status" value="1"/>
</dbReference>
<dbReference type="Pfam" id="PF09351">
    <property type="entry name" value="DUF1993"/>
    <property type="match status" value="1"/>
</dbReference>
<dbReference type="OrthoDB" id="3724345at2759"/>
<organism evidence="1 2">
    <name type="scientific">Ophiobolus disseminans</name>
    <dbReference type="NCBI Taxonomy" id="1469910"/>
    <lineage>
        <taxon>Eukaryota</taxon>
        <taxon>Fungi</taxon>
        <taxon>Dikarya</taxon>
        <taxon>Ascomycota</taxon>
        <taxon>Pezizomycotina</taxon>
        <taxon>Dothideomycetes</taxon>
        <taxon>Pleosporomycetidae</taxon>
        <taxon>Pleosporales</taxon>
        <taxon>Pleosporineae</taxon>
        <taxon>Phaeosphaeriaceae</taxon>
        <taxon>Ophiobolus</taxon>
    </lineage>
</organism>
<dbReference type="EMBL" id="MU006250">
    <property type="protein sequence ID" value="KAF2818676.1"/>
    <property type="molecule type" value="Genomic_DNA"/>
</dbReference>
<dbReference type="PANTHER" id="PTHR36922:SF1">
    <property type="entry name" value="DUF1993 DOMAIN-CONTAINING PROTEIN"/>
    <property type="match status" value="1"/>
</dbReference>
<reference evidence="1" key="1">
    <citation type="journal article" date="2020" name="Stud. Mycol.">
        <title>101 Dothideomycetes genomes: a test case for predicting lifestyles and emergence of pathogens.</title>
        <authorList>
            <person name="Haridas S."/>
            <person name="Albert R."/>
            <person name="Binder M."/>
            <person name="Bloem J."/>
            <person name="Labutti K."/>
            <person name="Salamov A."/>
            <person name="Andreopoulos B."/>
            <person name="Baker S."/>
            <person name="Barry K."/>
            <person name="Bills G."/>
            <person name="Bluhm B."/>
            <person name="Cannon C."/>
            <person name="Castanera R."/>
            <person name="Culley D."/>
            <person name="Daum C."/>
            <person name="Ezra D."/>
            <person name="Gonzalez J."/>
            <person name="Henrissat B."/>
            <person name="Kuo A."/>
            <person name="Liang C."/>
            <person name="Lipzen A."/>
            <person name="Lutzoni F."/>
            <person name="Magnuson J."/>
            <person name="Mondo S."/>
            <person name="Nolan M."/>
            <person name="Ohm R."/>
            <person name="Pangilinan J."/>
            <person name="Park H.-J."/>
            <person name="Ramirez L."/>
            <person name="Alfaro M."/>
            <person name="Sun H."/>
            <person name="Tritt A."/>
            <person name="Yoshinaga Y."/>
            <person name="Zwiers L.-H."/>
            <person name="Turgeon B."/>
            <person name="Goodwin S."/>
            <person name="Spatafora J."/>
            <person name="Crous P."/>
            <person name="Grigoriev I."/>
        </authorList>
    </citation>
    <scope>NUCLEOTIDE SEQUENCE</scope>
    <source>
        <strain evidence="1">CBS 113818</strain>
    </source>
</reference>
<dbReference type="PANTHER" id="PTHR36922">
    <property type="entry name" value="BLL2446 PROTEIN"/>
    <property type="match status" value="1"/>
</dbReference>
<gene>
    <name evidence="1" type="ORF">CC86DRAFT_156018</name>
</gene>
<protein>
    <submittedName>
        <fullName evidence="1">Uncharacterized protein</fullName>
    </submittedName>
</protein>
<name>A0A6A6ZCH2_9PLEO</name>
<proteinExistence type="predicted"/>
<dbReference type="InterPro" id="IPR034660">
    <property type="entry name" value="DinB/YfiT-like"/>
</dbReference>
<sequence length="186" mass="20892">MTLAVAYHTLALRSVIRGLNNAHAFITKGVAHIESQGHDPNDYLTTRLAPDMLNFTEQIQRFTDAAKSIPPNVNPDIEKLTLPDEEKTFPELLDRIKRTIAYLEGVDAKLFEGREGAEVTLKVRQGAIQITFPTLEYVTVHAQPNFWFHVVTAYDILRMKGVPLGKFDFLNGAGLLNVEFVKKADE</sequence>
<evidence type="ECO:0000313" key="1">
    <source>
        <dbReference type="EMBL" id="KAF2818676.1"/>
    </source>
</evidence>
<keyword evidence="2" id="KW-1185">Reference proteome</keyword>
<evidence type="ECO:0000313" key="2">
    <source>
        <dbReference type="Proteomes" id="UP000799424"/>
    </source>
</evidence>